<dbReference type="AlphaFoldDB" id="A0AAV4RDW8"/>
<dbReference type="EMBL" id="BPLR01007687">
    <property type="protein sequence ID" value="GIY18876.1"/>
    <property type="molecule type" value="Genomic_DNA"/>
</dbReference>
<gene>
    <name evidence="1" type="ORF">CEXT_107551</name>
</gene>
<sequence>MEKKGDDLHYEIMMFSNDEDPFGAREINLNAIRANFQRRLTKVRDTPVIESPIQIDAISSTSVMPSKLENCLGSLVETTTSLSEASSVAVQTQKCFNQPKKMPRGGNHRQPCSG</sequence>
<reference evidence="1 2" key="1">
    <citation type="submission" date="2021-06" db="EMBL/GenBank/DDBJ databases">
        <title>Caerostris extrusa draft genome.</title>
        <authorList>
            <person name="Kono N."/>
            <person name="Arakawa K."/>
        </authorList>
    </citation>
    <scope>NUCLEOTIDE SEQUENCE [LARGE SCALE GENOMIC DNA]</scope>
</reference>
<protein>
    <submittedName>
        <fullName evidence="1">Uncharacterized protein</fullName>
    </submittedName>
</protein>
<accession>A0AAV4RDW8</accession>
<evidence type="ECO:0000313" key="1">
    <source>
        <dbReference type="EMBL" id="GIY18876.1"/>
    </source>
</evidence>
<evidence type="ECO:0000313" key="2">
    <source>
        <dbReference type="Proteomes" id="UP001054945"/>
    </source>
</evidence>
<organism evidence="1 2">
    <name type="scientific">Caerostris extrusa</name>
    <name type="common">Bark spider</name>
    <name type="synonym">Caerostris bankana</name>
    <dbReference type="NCBI Taxonomy" id="172846"/>
    <lineage>
        <taxon>Eukaryota</taxon>
        <taxon>Metazoa</taxon>
        <taxon>Ecdysozoa</taxon>
        <taxon>Arthropoda</taxon>
        <taxon>Chelicerata</taxon>
        <taxon>Arachnida</taxon>
        <taxon>Araneae</taxon>
        <taxon>Araneomorphae</taxon>
        <taxon>Entelegynae</taxon>
        <taxon>Araneoidea</taxon>
        <taxon>Araneidae</taxon>
        <taxon>Caerostris</taxon>
    </lineage>
</organism>
<dbReference type="Proteomes" id="UP001054945">
    <property type="component" value="Unassembled WGS sequence"/>
</dbReference>
<comment type="caution">
    <text evidence="1">The sequence shown here is derived from an EMBL/GenBank/DDBJ whole genome shotgun (WGS) entry which is preliminary data.</text>
</comment>
<name>A0AAV4RDW8_CAEEX</name>
<proteinExistence type="predicted"/>
<keyword evidence="2" id="KW-1185">Reference proteome</keyword>